<proteinExistence type="inferred from homology"/>
<keyword evidence="3 7" id="KW-0808">Transferase</keyword>
<dbReference type="EMBL" id="JACHIF010000002">
    <property type="protein sequence ID" value="MBB5037227.1"/>
    <property type="molecule type" value="Genomic_DNA"/>
</dbReference>
<keyword evidence="4 7" id="KW-0677">Repeat</keyword>
<evidence type="ECO:0000313" key="10">
    <source>
        <dbReference type="Proteomes" id="UP000534294"/>
    </source>
</evidence>
<evidence type="ECO:0000313" key="9">
    <source>
        <dbReference type="EMBL" id="MBB5037227.1"/>
    </source>
</evidence>
<evidence type="ECO:0000256" key="3">
    <source>
        <dbReference type="ARBA" id="ARBA00022679"/>
    </source>
</evidence>
<keyword evidence="2 7" id="KW-0441">Lipid A biosynthesis</keyword>
<evidence type="ECO:0000256" key="5">
    <source>
        <dbReference type="ARBA" id="ARBA00023098"/>
    </source>
</evidence>
<evidence type="ECO:0000256" key="4">
    <source>
        <dbReference type="ARBA" id="ARBA00022737"/>
    </source>
</evidence>
<protein>
    <recommendedName>
        <fullName evidence="7">UDP-3-O-acylglucosamine N-acyltransferase</fullName>
        <ecNumber evidence="7">2.3.1.191</ecNumber>
    </recommendedName>
</protein>
<dbReference type="GO" id="GO:0103118">
    <property type="term" value="F:UDP-3-O-[(3R)-3-hydroxyacyl]-glucosamine N-acyltransferase activity"/>
    <property type="evidence" value="ECO:0007669"/>
    <property type="project" value="UniProtKB-EC"/>
</dbReference>
<dbReference type="Pfam" id="PF00132">
    <property type="entry name" value="Hexapep"/>
    <property type="match status" value="2"/>
</dbReference>
<dbReference type="AlphaFoldDB" id="A0A7W7YJL1"/>
<comment type="similarity">
    <text evidence="7">Belongs to the transferase hexapeptide repeat family. LpxD subfamily.</text>
</comment>
<keyword evidence="5 7" id="KW-0443">Lipid metabolism</keyword>
<dbReference type="Gene3D" id="3.40.1390.10">
    <property type="entry name" value="MurE/MurF, N-terminal domain"/>
    <property type="match status" value="1"/>
</dbReference>
<evidence type="ECO:0000256" key="6">
    <source>
        <dbReference type="ARBA" id="ARBA00023315"/>
    </source>
</evidence>
<feature type="active site" description="Proton acceptor" evidence="7">
    <location>
        <position position="242"/>
    </location>
</feature>
<dbReference type="CDD" id="cd03352">
    <property type="entry name" value="LbH_LpxD"/>
    <property type="match status" value="1"/>
</dbReference>
<comment type="caution">
    <text evidence="9">The sequence shown here is derived from an EMBL/GenBank/DDBJ whole genome shotgun (WGS) entry which is preliminary data.</text>
</comment>
<dbReference type="InterPro" id="IPR001451">
    <property type="entry name" value="Hexapep"/>
</dbReference>
<keyword evidence="10" id="KW-1185">Reference proteome</keyword>
<reference evidence="9 10" key="1">
    <citation type="submission" date="2020-08" db="EMBL/GenBank/DDBJ databases">
        <title>Genomic Encyclopedia of Type Strains, Phase IV (KMG-IV): sequencing the most valuable type-strain genomes for metagenomic binning, comparative biology and taxonomic classification.</title>
        <authorList>
            <person name="Goeker M."/>
        </authorList>
    </citation>
    <scope>NUCLEOTIDE SEQUENCE [LARGE SCALE GENOMIC DNA]</scope>
    <source>
        <strain evidence="9 10">DSM 12251</strain>
    </source>
</reference>
<dbReference type="InterPro" id="IPR018357">
    <property type="entry name" value="Hexapep_transf_CS"/>
</dbReference>
<dbReference type="Pfam" id="PF04613">
    <property type="entry name" value="LpxD"/>
    <property type="match status" value="1"/>
</dbReference>
<dbReference type="InterPro" id="IPR020573">
    <property type="entry name" value="UDP_GlcNAc_AcTrfase_non-rep"/>
</dbReference>
<evidence type="ECO:0000256" key="2">
    <source>
        <dbReference type="ARBA" id="ARBA00022556"/>
    </source>
</evidence>
<dbReference type="InterPro" id="IPR007691">
    <property type="entry name" value="LpxD"/>
</dbReference>
<dbReference type="GO" id="GO:0009245">
    <property type="term" value="P:lipid A biosynthetic process"/>
    <property type="evidence" value="ECO:0007669"/>
    <property type="project" value="UniProtKB-UniRule"/>
</dbReference>
<name>A0A7W7YJL1_9BACT</name>
<comment type="pathway">
    <text evidence="7">Bacterial outer membrane biogenesis; LPS lipid A biosynthesis.</text>
</comment>
<dbReference type="GO" id="GO:0016020">
    <property type="term" value="C:membrane"/>
    <property type="evidence" value="ECO:0007669"/>
    <property type="project" value="GOC"/>
</dbReference>
<evidence type="ECO:0000259" key="8">
    <source>
        <dbReference type="Pfam" id="PF04613"/>
    </source>
</evidence>
<evidence type="ECO:0000256" key="1">
    <source>
        <dbReference type="ARBA" id="ARBA00022516"/>
    </source>
</evidence>
<comment type="subunit">
    <text evidence="7">Homotrimer.</text>
</comment>
<comment type="function">
    <text evidence="7">Catalyzes the N-acylation of UDP-3-O-acylglucosamine using 3-hydroxyacyl-ACP as the acyl donor. Is involved in the biosynthesis of lipid A, a phosphorylated glycolipid that anchors the lipopolysaccharide to the outer membrane of the cell.</text>
</comment>
<dbReference type="EC" id="2.3.1.191" evidence="7"/>
<organism evidence="9 10">
    <name type="scientific">Prosthecobacter dejongeii</name>
    <dbReference type="NCBI Taxonomy" id="48465"/>
    <lineage>
        <taxon>Bacteria</taxon>
        <taxon>Pseudomonadati</taxon>
        <taxon>Verrucomicrobiota</taxon>
        <taxon>Verrucomicrobiia</taxon>
        <taxon>Verrucomicrobiales</taxon>
        <taxon>Verrucomicrobiaceae</taxon>
        <taxon>Prosthecobacter</taxon>
    </lineage>
</organism>
<accession>A0A7W7YJL1</accession>
<dbReference type="InterPro" id="IPR011004">
    <property type="entry name" value="Trimer_LpxA-like_sf"/>
</dbReference>
<dbReference type="RefSeq" id="WP_184206926.1">
    <property type="nucleotide sequence ID" value="NZ_JACHIF010000002.1"/>
</dbReference>
<evidence type="ECO:0000256" key="7">
    <source>
        <dbReference type="HAMAP-Rule" id="MF_00523"/>
    </source>
</evidence>
<dbReference type="SUPFAM" id="SSF51161">
    <property type="entry name" value="Trimeric LpxA-like enzymes"/>
    <property type="match status" value="1"/>
</dbReference>
<feature type="domain" description="UDP-3-O-[3-hydroxymyristoyl] glucosamine N-acyltransferase non-repeat region" evidence="8">
    <location>
        <begin position="22"/>
        <end position="88"/>
    </location>
</feature>
<dbReference type="GO" id="GO:0016410">
    <property type="term" value="F:N-acyltransferase activity"/>
    <property type="evidence" value="ECO:0007669"/>
    <property type="project" value="InterPro"/>
</dbReference>
<gene>
    <name evidence="7" type="primary">lpxD</name>
    <name evidence="9" type="ORF">HNQ64_001469</name>
</gene>
<keyword evidence="6 7" id="KW-0012">Acyltransferase</keyword>
<dbReference type="Gene3D" id="2.160.10.10">
    <property type="entry name" value="Hexapeptide repeat proteins"/>
    <property type="match status" value="1"/>
</dbReference>
<dbReference type="PROSITE" id="PS00101">
    <property type="entry name" value="HEXAPEP_TRANSFERASES"/>
    <property type="match status" value="3"/>
</dbReference>
<dbReference type="UniPathway" id="UPA00973"/>
<keyword evidence="1 7" id="KW-0444">Lipid biosynthesis</keyword>
<dbReference type="HAMAP" id="MF_00523">
    <property type="entry name" value="LpxD"/>
    <property type="match status" value="1"/>
</dbReference>
<dbReference type="PANTHER" id="PTHR43378">
    <property type="entry name" value="UDP-3-O-ACYLGLUCOSAMINE N-ACYLTRANSFERASE"/>
    <property type="match status" value="1"/>
</dbReference>
<dbReference type="Proteomes" id="UP000534294">
    <property type="component" value="Unassembled WGS sequence"/>
</dbReference>
<sequence length="345" mass="35936">MNIALSELAELLEGQLLSGSPDTRITGFASLKEAAAGDLSFFYDARYRDKLAATHATAVLVPKGMEGCPDKVACIAVEDPSRAFEKVVDTYGFHAAAFEAGIHPRAVIAEGVKADLSKISVAACAVIETGAEIGDGAEIGAGCFVGRNAVIGAGTKLFANVTVHEACELGERVILHSGVVIGADGFGYEFEKGRHRKVRQAGIVQIDNDVEIGAGTMVDRARFGRTWIGEGTKIDNLVQIGHNVVIGKHCILVAGTAIAGSAIIGDYVVIAAQSGVAGHVSVGSFVTLGGRSGVTKDIPAGKATYMGFPAVPVMDERRRLASINRLPHLSARVKALEKDGSVEEA</sequence>
<dbReference type="PANTHER" id="PTHR43378:SF2">
    <property type="entry name" value="UDP-3-O-ACYLGLUCOSAMINE N-ACYLTRANSFERASE 1, MITOCHONDRIAL-RELATED"/>
    <property type="match status" value="1"/>
</dbReference>
<dbReference type="NCBIfam" id="NF002060">
    <property type="entry name" value="PRK00892.1"/>
    <property type="match status" value="1"/>
</dbReference>
<comment type="catalytic activity">
    <reaction evidence="7">
        <text>a UDP-3-O-[(3R)-3-hydroxyacyl]-alpha-D-glucosamine + a (3R)-hydroxyacyl-[ACP] = a UDP-2-N,3-O-bis[(3R)-3-hydroxyacyl]-alpha-D-glucosamine + holo-[ACP] + H(+)</text>
        <dbReference type="Rhea" id="RHEA:53836"/>
        <dbReference type="Rhea" id="RHEA-COMP:9685"/>
        <dbReference type="Rhea" id="RHEA-COMP:9945"/>
        <dbReference type="ChEBI" id="CHEBI:15378"/>
        <dbReference type="ChEBI" id="CHEBI:64479"/>
        <dbReference type="ChEBI" id="CHEBI:78827"/>
        <dbReference type="ChEBI" id="CHEBI:137740"/>
        <dbReference type="ChEBI" id="CHEBI:137748"/>
        <dbReference type="EC" id="2.3.1.191"/>
    </reaction>
</comment>
<dbReference type="NCBIfam" id="TIGR01853">
    <property type="entry name" value="lipid_A_lpxD"/>
    <property type="match status" value="1"/>
</dbReference>